<name>A0A0A8XSH3_ARUDO</name>
<dbReference type="EMBL" id="GBRH01283238">
    <property type="protein sequence ID" value="JAD14657.1"/>
    <property type="molecule type" value="Transcribed_RNA"/>
</dbReference>
<sequence length="38" mass="4309">MVLKQVMLSKDTTADRCYYVEELISICAVLYSFGTVSM</sequence>
<accession>A0A0A8XSH3</accession>
<proteinExistence type="predicted"/>
<reference evidence="1" key="1">
    <citation type="submission" date="2014-09" db="EMBL/GenBank/DDBJ databases">
        <authorList>
            <person name="Magalhaes I.L.F."/>
            <person name="Oliveira U."/>
            <person name="Santos F.R."/>
            <person name="Vidigal T.H.D.A."/>
            <person name="Brescovit A.D."/>
            <person name="Santos A.J."/>
        </authorList>
    </citation>
    <scope>NUCLEOTIDE SEQUENCE</scope>
    <source>
        <tissue evidence="1">Shoot tissue taken approximately 20 cm above the soil surface</tissue>
    </source>
</reference>
<evidence type="ECO:0000313" key="1">
    <source>
        <dbReference type="EMBL" id="JAD14657.1"/>
    </source>
</evidence>
<dbReference type="AlphaFoldDB" id="A0A0A8XSH3"/>
<reference evidence="1" key="2">
    <citation type="journal article" date="2015" name="Data Brief">
        <title>Shoot transcriptome of the giant reed, Arundo donax.</title>
        <authorList>
            <person name="Barrero R.A."/>
            <person name="Guerrero F.D."/>
            <person name="Moolhuijzen P."/>
            <person name="Goolsby J.A."/>
            <person name="Tidwell J."/>
            <person name="Bellgard S.E."/>
            <person name="Bellgard M.I."/>
        </authorList>
    </citation>
    <scope>NUCLEOTIDE SEQUENCE</scope>
    <source>
        <tissue evidence="1">Shoot tissue taken approximately 20 cm above the soil surface</tissue>
    </source>
</reference>
<organism evidence="1">
    <name type="scientific">Arundo donax</name>
    <name type="common">Giant reed</name>
    <name type="synonym">Donax arundinaceus</name>
    <dbReference type="NCBI Taxonomy" id="35708"/>
    <lineage>
        <taxon>Eukaryota</taxon>
        <taxon>Viridiplantae</taxon>
        <taxon>Streptophyta</taxon>
        <taxon>Embryophyta</taxon>
        <taxon>Tracheophyta</taxon>
        <taxon>Spermatophyta</taxon>
        <taxon>Magnoliopsida</taxon>
        <taxon>Liliopsida</taxon>
        <taxon>Poales</taxon>
        <taxon>Poaceae</taxon>
        <taxon>PACMAD clade</taxon>
        <taxon>Arundinoideae</taxon>
        <taxon>Arundineae</taxon>
        <taxon>Arundo</taxon>
    </lineage>
</organism>
<protein>
    <submittedName>
        <fullName evidence="1">Uncharacterized protein</fullName>
    </submittedName>
</protein>